<dbReference type="InterPro" id="IPR051795">
    <property type="entry name" value="Glycosyl_Hydrlase_43"/>
</dbReference>
<dbReference type="PANTHER" id="PTHR42812">
    <property type="entry name" value="BETA-XYLOSIDASE"/>
    <property type="match status" value="1"/>
</dbReference>
<proteinExistence type="inferred from homology"/>
<evidence type="ECO:0000259" key="6">
    <source>
        <dbReference type="Pfam" id="PF17851"/>
    </source>
</evidence>
<evidence type="ECO:0000256" key="3">
    <source>
        <dbReference type="ARBA" id="ARBA00023295"/>
    </source>
</evidence>
<feature type="site" description="Important for catalytic activity, responsible for pKa modulation of the active site Glu and correct orientation of both the proton donor and substrate" evidence="4">
    <location>
        <position position="224"/>
    </location>
</feature>
<comment type="similarity">
    <text evidence="1 5">Belongs to the glycosyl hydrolase 43 family.</text>
</comment>
<evidence type="ECO:0000313" key="8">
    <source>
        <dbReference type="Proteomes" id="UP000584867"/>
    </source>
</evidence>
<dbReference type="Proteomes" id="UP000584867">
    <property type="component" value="Unassembled WGS sequence"/>
</dbReference>
<name>A0A7W8EC38_9BACT</name>
<dbReference type="AlphaFoldDB" id="A0A7W8EC38"/>
<evidence type="ECO:0000256" key="5">
    <source>
        <dbReference type="RuleBase" id="RU361187"/>
    </source>
</evidence>
<keyword evidence="2 5" id="KW-0378">Hydrolase</keyword>
<accession>A0A7W8EC38</accession>
<dbReference type="Gene3D" id="2.115.10.20">
    <property type="entry name" value="Glycosyl hydrolase domain, family 43"/>
    <property type="match status" value="1"/>
</dbReference>
<dbReference type="InterPro" id="IPR041542">
    <property type="entry name" value="GH43_C2"/>
</dbReference>
<dbReference type="EMBL" id="JACHIO010000025">
    <property type="protein sequence ID" value="MBB5066286.1"/>
    <property type="molecule type" value="Genomic_DNA"/>
</dbReference>
<feature type="domain" description="Beta-xylosidase C-terminal Concanavalin A-like" evidence="6">
    <location>
        <begin position="411"/>
        <end position="590"/>
    </location>
</feature>
<dbReference type="InterPro" id="IPR006710">
    <property type="entry name" value="Glyco_hydro_43"/>
</dbReference>
<dbReference type="Gene3D" id="2.60.120.200">
    <property type="match status" value="1"/>
</dbReference>
<dbReference type="Pfam" id="PF17851">
    <property type="entry name" value="GH43_C2"/>
    <property type="match status" value="1"/>
</dbReference>
<dbReference type="PANTHER" id="PTHR42812:SF12">
    <property type="entry name" value="BETA-XYLOSIDASE-RELATED"/>
    <property type="match status" value="1"/>
</dbReference>
<evidence type="ECO:0000256" key="4">
    <source>
        <dbReference type="PIRSR" id="PIRSR606710-2"/>
    </source>
</evidence>
<organism evidence="7 8">
    <name type="scientific">Granulicella mallensis</name>
    <dbReference type="NCBI Taxonomy" id="940614"/>
    <lineage>
        <taxon>Bacteria</taxon>
        <taxon>Pseudomonadati</taxon>
        <taxon>Acidobacteriota</taxon>
        <taxon>Terriglobia</taxon>
        <taxon>Terriglobales</taxon>
        <taxon>Acidobacteriaceae</taxon>
        <taxon>Granulicella</taxon>
    </lineage>
</organism>
<dbReference type="Pfam" id="PF04616">
    <property type="entry name" value="Glyco_hydro_43"/>
    <property type="match status" value="1"/>
</dbReference>
<gene>
    <name evidence="7" type="ORF">HDF15_004662</name>
</gene>
<dbReference type="InterPro" id="IPR013320">
    <property type="entry name" value="ConA-like_dom_sf"/>
</dbReference>
<reference evidence="7 8" key="1">
    <citation type="submission" date="2020-08" db="EMBL/GenBank/DDBJ databases">
        <title>Genomic Encyclopedia of Type Strains, Phase IV (KMG-V): Genome sequencing to study the core and pangenomes of soil and plant-associated prokaryotes.</title>
        <authorList>
            <person name="Whitman W."/>
        </authorList>
    </citation>
    <scope>NUCLEOTIDE SEQUENCE [LARGE SCALE GENOMIC DNA]</scope>
    <source>
        <strain evidence="7 8">X5P3</strain>
    </source>
</reference>
<comment type="caution">
    <text evidence="7">The sequence shown here is derived from an EMBL/GenBank/DDBJ whole genome shotgun (WGS) entry which is preliminary data.</text>
</comment>
<evidence type="ECO:0000256" key="2">
    <source>
        <dbReference type="ARBA" id="ARBA00022801"/>
    </source>
</evidence>
<dbReference type="GO" id="GO:0004553">
    <property type="term" value="F:hydrolase activity, hydrolyzing O-glycosyl compounds"/>
    <property type="evidence" value="ECO:0007669"/>
    <property type="project" value="InterPro"/>
</dbReference>
<evidence type="ECO:0000256" key="1">
    <source>
        <dbReference type="ARBA" id="ARBA00009865"/>
    </source>
</evidence>
<keyword evidence="3 5" id="KW-0326">Glycosidase</keyword>
<dbReference type="SUPFAM" id="SSF49899">
    <property type="entry name" value="Concanavalin A-like lectins/glucanases"/>
    <property type="match status" value="1"/>
</dbReference>
<dbReference type="CDD" id="cd09001">
    <property type="entry name" value="GH43_FsAxh1-like"/>
    <property type="match status" value="1"/>
</dbReference>
<dbReference type="InterPro" id="IPR023296">
    <property type="entry name" value="Glyco_hydro_beta-prop_sf"/>
</dbReference>
<evidence type="ECO:0000313" key="7">
    <source>
        <dbReference type="EMBL" id="MBB5066286.1"/>
    </source>
</evidence>
<dbReference type="SUPFAM" id="SSF75005">
    <property type="entry name" value="Arabinanase/levansucrase/invertase"/>
    <property type="match status" value="1"/>
</dbReference>
<dbReference type="GO" id="GO:0005975">
    <property type="term" value="P:carbohydrate metabolic process"/>
    <property type="evidence" value="ECO:0007669"/>
    <property type="project" value="InterPro"/>
</dbReference>
<sequence length="592" mass="65406">MVGAARPLAHWTRSSLLTNGSLIAASGFLRGSSFGQAAQLSGILKRKRHPFILLAILGLWALIVCAIRENAYAQQYPSGGPDLPAVQSSIGKWGDRHDGTFLNPILPGDFSDLDAIRVGDDFYAISSTMQYSPGMAILHSSDLVNWQIVGHVVSNLTALDPELGWDRMNRDGRGIWAGSIRYHDGRFWVYFGTPDGGIYMATASRPEGAWSSPKQVIAAAGWDDPCPFWDDDGKGYLVATRFDADEDGQKYRIHLFSMKTGNDGIVEGSDRIIHQSRGSEANKLYKIGGVYLHYFSEVRPEGRVAMMERSSNLQGPWEVRQLNHVHGVVDKDPNQGGLIQLKDGSWWFLTHQGRGDWEGRAGVLLPVTWLDGWPIIGRPGRDGIGEMVWGGSKPVLNNSKSELFASDSLRERSLLPEWEWRYQPRPDAWSLTNRGLRLHALVPLTGRADFAGVRNVITQRAVRAAKAEVTVKVDLNGLVDGQEAGLAHFAKANCRLAVVQNGGVRTLMRVDQPGSTVVPAVAAKSIWLHSTWGVEGLARFSYSFDGLVFTEIGHSCRLTWGSYRGDRIGLYTFNSAGDRGYSDFSDFRYEIE</sequence>
<dbReference type="RefSeq" id="WP_184259660.1">
    <property type="nucleotide sequence ID" value="NZ_JACHIO010000025.1"/>
</dbReference>
<protein>
    <submittedName>
        <fullName evidence="7">Beta-xylosidase</fullName>
    </submittedName>
</protein>